<dbReference type="RefSeq" id="WP_345003803.1">
    <property type="nucleotide sequence ID" value="NZ_BAABCY010000007.1"/>
</dbReference>
<dbReference type="EMBL" id="BAABCY010000007">
    <property type="protein sequence ID" value="GAA3553747.1"/>
    <property type="molecule type" value="Genomic_DNA"/>
</dbReference>
<keyword evidence="2" id="KW-1185">Reference proteome</keyword>
<protein>
    <submittedName>
        <fullName evidence="1">Uncharacterized protein</fullName>
    </submittedName>
</protein>
<evidence type="ECO:0000313" key="1">
    <source>
        <dbReference type="EMBL" id="GAA3553747.1"/>
    </source>
</evidence>
<comment type="caution">
    <text evidence="1">The sequence shown here is derived from an EMBL/GenBank/DDBJ whole genome shotgun (WGS) entry which is preliminary data.</text>
</comment>
<reference evidence="2" key="1">
    <citation type="journal article" date="2019" name="Int. J. Syst. Evol. Microbiol.">
        <title>The Global Catalogue of Microorganisms (GCM) 10K type strain sequencing project: providing services to taxonomists for standard genome sequencing and annotation.</title>
        <authorList>
            <consortium name="The Broad Institute Genomics Platform"/>
            <consortium name="The Broad Institute Genome Sequencing Center for Infectious Disease"/>
            <person name="Wu L."/>
            <person name="Ma J."/>
        </authorList>
    </citation>
    <scope>NUCLEOTIDE SEQUENCE [LARGE SCALE GENOMIC DNA]</scope>
    <source>
        <strain evidence="2">JCM 17111</strain>
    </source>
</reference>
<name>A0ABP6WQI1_9FLAO</name>
<proteinExistence type="predicted"/>
<gene>
    <name evidence="1" type="ORF">GCM10022395_01590</name>
</gene>
<organism evidence="1 2">
    <name type="scientific">Snuella lapsa</name>
    <dbReference type="NCBI Taxonomy" id="870481"/>
    <lineage>
        <taxon>Bacteria</taxon>
        <taxon>Pseudomonadati</taxon>
        <taxon>Bacteroidota</taxon>
        <taxon>Flavobacteriia</taxon>
        <taxon>Flavobacteriales</taxon>
        <taxon>Flavobacteriaceae</taxon>
        <taxon>Snuella</taxon>
    </lineage>
</organism>
<evidence type="ECO:0000313" key="2">
    <source>
        <dbReference type="Proteomes" id="UP001500954"/>
    </source>
</evidence>
<accession>A0ABP6WQI1</accession>
<dbReference type="Proteomes" id="UP001500954">
    <property type="component" value="Unassembled WGS sequence"/>
</dbReference>
<sequence length="65" mass="7990">MVHLNYNNLDEATQERLLNMSKKDVEKRFGEQLKNYAKKHYVNYQSLLEEEAIRNLYNYKYVFKI</sequence>